<evidence type="ECO:0000313" key="19">
    <source>
        <dbReference type="Proteomes" id="UP001295684"/>
    </source>
</evidence>
<evidence type="ECO:0000256" key="6">
    <source>
        <dbReference type="ARBA" id="ARBA00022692"/>
    </source>
</evidence>
<dbReference type="GO" id="GO:0061630">
    <property type="term" value="F:ubiquitin protein ligase activity"/>
    <property type="evidence" value="ECO:0007669"/>
    <property type="project" value="UniProtKB-EC"/>
</dbReference>
<dbReference type="Pfam" id="PF01485">
    <property type="entry name" value="IBR"/>
    <property type="match status" value="1"/>
</dbReference>
<dbReference type="InterPro" id="IPR001841">
    <property type="entry name" value="Znf_RING"/>
</dbReference>
<dbReference type="GO" id="GO:0005737">
    <property type="term" value="C:cytoplasm"/>
    <property type="evidence" value="ECO:0007669"/>
    <property type="project" value="UniProtKB-ARBA"/>
</dbReference>
<dbReference type="PANTHER" id="PTHR22770:SF13">
    <property type="entry name" value="RING-TYPE DOMAIN-CONTAINING PROTEIN"/>
    <property type="match status" value="1"/>
</dbReference>
<dbReference type="CDD" id="cd20335">
    <property type="entry name" value="BRcat_RBR"/>
    <property type="match status" value="1"/>
</dbReference>
<comment type="catalytic activity">
    <reaction evidence="1">
        <text>[E2 ubiquitin-conjugating enzyme]-S-ubiquitinyl-L-cysteine + [acceptor protein]-L-lysine = [E2 ubiquitin-conjugating enzyme]-L-cysteine + [acceptor protein]-N(6)-ubiquitinyl-L-lysine.</text>
        <dbReference type="EC" id="2.3.2.31"/>
    </reaction>
</comment>
<dbReference type="GO" id="GO:0031090">
    <property type="term" value="C:organelle membrane"/>
    <property type="evidence" value="ECO:0007669"/>
    <property type="project" value="UniProtKB-ARBA"/>
</dbReference>
<dbReference type="Pfam" id="PF22191">
    <property type="entry name" value="IBR_1"/>
    <property type="match status" value="1"/>
</dbReference>
<dbReference type="PROSITE" id="PS50089">
    <property type="entry name" value="ZF_RING_2"/>
    <property type="match status" value="1"/>
</dbReference>
<feature type="coiled-coil region" evidence="15">
    <location>
        <begin position="209"/>
        <end position="249"/>
    </location>
</feature>
<evidence type="ECO:0000256" key="1">
    <source>
        <dbReference type="ARBA" id="ARBA00001798"/>
    </source>
</evidence>
<dbReference type="GO" id="GO:0097039">
    <property type="term" value="P:protein linear polyubiquitination"/>
    <property type="evidence" value="ECO:0007669"/>
    <property type="project" value="TreeGrafter"/>
</dbReference>
<dbReference type="GO" id="GO:0071797">
    <property type="term" value="C:LUBAC complex"/>
    <property type="evidence" value="ECO:0007669"/>
    <property type="project" value="TreeGrafter"/>
</dbReference>
<keyword evidence="10" id="KW-0833">Ubl conjugation pathway</keyword>
<comment type="subcellular location">
    <subcellularLocation>
        <location evidence="2">Membrane</location>
        <topology evidence="2">Single-pass membrane protein</topology>
    </subcellularLocation>
</comment>
<keyword evidence="8" id="KW-0677">Repeat</keyword>
<keyword evidence="9 14" id="KW-0863">Zinc-finger</keyword>
<dbReference type="Gene3D" id="3.30.40.10">
    <property type="entry name" value="Zinc/RING finger domain, C3HC4 (zinc finger)"/>
    <property type="match status" value="1"/>
</dbReference>
<organism evidence="18 19">
    <name type="scientific">Euplotes crassus</name>
    <dbReference type="NCBI Taxonomy" id="5936"/>
    <lineage>
        <taxon>Eukaryota</taxon>
        <taxon>Sar</taxon>
        <taxon>Alveolata</taxon>
        <taxon>Ciliophora</taxon>
        <taxon>Intramacronucleata</taxon>
        <taxon>Spirotrichea</taxon>
        <taxon>Hypotrichia</taxon>
        <taxon>Euplotida</taxon>
        <taxon>Euplotidae</taxon>
        <taxon>Moneuplotes</taxon>
    </lineage>
</organism>
<dbReference type="PANTHER" id="PTHR22770">
    <property type="entry name" value="UBIQUITIN CONJUGATING ENZYME 7 INTERACTING PROTEIN-RELATED"/>
    <property type="match status" value="1"/>
</dbReference>
<evidence type="ECO:0000256" key="9">
    <source>
        <dbReference type="ARBA" id="ARBA00022771"/>
    </source>
</evidence>
<dbReference type="CDD" id="cd22584">
    <property type="entry name" value="Rcat_RBR_unk"/>
    <property type="match status" value="1"/>
</dbReference>
<keyword evidence="11" id="KW-0862">Zinc</keyword>
<comment type="caution">
    <text evidence="18">The sequence shown here is derived from an EMBL/GenBank/DDBJ whole genome shotgun (WGS) entry which is preliminary data.</text>
</comment>
<dbReference type="InterPro" id="IPR044066">
    <property type="entry name" value="TRIAD_supradom"/>
</dbReference>
<keyword evidence="7" id="KW-0479">Metal-binding</keyword>
<evidence type="ECO:0000256" key="5">
    <source>
        <dbReference type="ARBA" id="ARBA00022679"/>
    </source>
</evidence>
<proteinExistence type="predicted"/>
<reference evidence="18" key="1">
    <citation type="submission" date="2023-07" db="EMBL/GenBank/DDBJ databases">
        <authorList>
            <consortium name="AG Swart"/>
            <person name="Singh M."/>
            <person name="Singh A."/>
            <person name="Seah K."/>
            <person name="Emmerich C."/>
        </authorList>
    </citation>
    <scope>NUCLEOTIDE SEQUENCE</scope>
    <source>
        <strain evidence="18">DP1</strain>
    </source>
</reference>
<dbReference type="AlphaFoldDB" id="A0AAD1XCS0"/>
<dbReference type="SUPFAM" id="SSF57850">
    <property type="entry name" value="RING/U-box"/>
    <property type="match status" value="3"/>
</dbReference>
<dbReference type="InterPro" id="IPR002867">
    <property type="entry name" value="IBR_dom"/>
</dbReference>
<protein>
    <recommendedName>
        <fullName evidence="4">RBR-type E3 ubiquitin transferase</fullName>
        <ecNumber evidence="4">2.3.2.31</ecNumber>
    </recommendedName>
</protein>
<dbReference type="Proteomes" id="UP001295684">
    <property type="component" value="Unassembled WGS sequence"/>
</dbReference>
<dbReference type="GO" id="GO:0043161">
    <property type="term" value="P:proteasome-mediated ubiquitin-dependent protein catabolic process"/>
    <property type="evidence" value="ECO:0007669"/>
    <property type="project" value="TreeGrafter"/>
</dbReference>
<dbReference type="InterPro" id="IPR013083">
    <property type="entry name" value="Znf_RING/FYVE/PHD"/>
</dbReference>
<dbReference type="SMART" id="SM00647">
    <property type="entry name" value="IBR"/>
    <property type="match status" value="2"/>
</dbReference>
<dbReference type="FunFam" id="3.30.40.10:FF:000051">
    <property type="entry name" value="RBR-type E3 ubiquitin transferase"/>
    <property type="match status" value="1"/>
</dbReference>
<keyword evidence="19" id="KW-1185">Reference proteome</keyword>
<evidence type="ECO:0000256" key="3">
    <source>
        <dbReference type="ARBA" id="ARBA00004906"/>
    </source>
</evidence>
<evidence type="ECO:0000259" key="16">
    <source>
        <dbReference type="PROSITE" id="PS50089"/>
    </source>
</evidence>
<evidence type="ECO:0000256" key="13">
    <source>
        <dbReference type="ARBA" id="ARBA00023136"/>
    </source>
</evidence>
<evidence type="ECO:0000259" key="17">
    <source>
        <dbReference type="PROSITE" id="PS51873"/>
    </source>
</evidence>
<dbReference type="GO" id="GO:0043130">
    <property type="term" value="F:ubiquitin binding"/>
    <property type="evidence" value="ECO:0007669"/>
    <property type="project" value="TreeGrafter"/>
</dbReference>
<dbReference type="EMBL" id="CAMPGE010010733">
    <property type="protein sequence ID" value="CAI2369580.1"/>
    <property type="molecule type" value="Genomic_DNA"/>
</dbReference>
<feature type="domain" description="RING-type" evidence="17">
    <location>
        <begin position="251"/>
        <end position="451"/>
    </location>
</feature>
<evidence type="ECO:0000256" key="8">
    <source>
        <dbReference type="ARBA" id="ARBA00022737"/>
    </source>
</evidence>
<dbReference type="EC" id="2.3.2.31" evidence="4"/>
<dbReference type="GO" id="GO:0008270">
    <property type="term" value="F:zinc ion binding"/>
    <property type="evidence" value="ECO:0007669"/>
    <property type="project" value="UniProtKB-KW"/>
</dbReference>
<evidence type="ECO:0000256" key="14">
    <source>
        <dbReference type="PROSITE-ProRule" id="PRU00175"/>
    </source>
</evidence>
<accession>A0AAD1XCS0</accession>
<keyword evidence="13" id="KW-0472">Membrane</keyword>
<evidence type="ECO:0000256" key="4">
    <source>
        <dbReference type="ARBA" id="ARBA00012251"/>
    </source>
</evidence>
<keyword evidence="15" id="KW-0175">Coiled coil</keyword>
<evidence type="ECO:0000256" key="11">
    <source>
        <dbReference type="ARBA" id="ARBA00022833"/>
    </source>
</evidence>
<dbReference type="Gene3D" id="1.20.120.1750">
    <property type="match status" value="1"/>
</dbReference>
<evidence type="ECO:0000313" key="18">
    <source>
        <dbReference type="EMBL" id="CAI2369580.1"/>
    </source>
</evidence>
<evidence type="ECO:0000256" key="12">
    <source>
        <dbReference type="ARBA" id="ARBA00022989"/>
    </source>
</evidence>
<evidence type="ECO:0000256" key="10">
    <source>
        <dbReference type="ARBA" id="ARBA00022786"/>
    </source>
</evidence>
<gene>
    <name evidence="18" type="ORF">ECRASSUSDP1_LOCUS10883</name>
</gene>
<evidence type="ECO:0000256" key="15">
    <source>
        <dbReference type="SAM" id="Coils"/>
    </source>
</evidence>
<name>A0AAD1XCS0_EUPCR</name>
<keyword evidence="12" id="KW-1133">Transmembrane helix</keyword>
<evidence type="ECO:0000256" key="7">
    <source>
        <dbReference type="ARBA" id="ARBA00022723"/>
    </source>
</evidence>
<feature type="domain" description="RING-type" evidence="16">
    <location>
        <begin position="255"/>
        <end position="302"/>
    </location>
</feature>
<dbReference type="PROSITE" id="PS51873">
    <property type="entry name" value="TRIAD"/>
    <property type="match status" value="1"/>
</dbReference>
<keyword evidence="5" id="KW-0808">Transferase</keyword>
<dbReference type="InterPro" id="IPR051628">
    <property type="entry name" value="LUBAC_E3_Ligases"/>
</dbReference>
<sequence>MDTKASITDLEWLRTEENTSKSKFFKRLDEECSSCRPALLFLVGYNYWKFEQNFEPKTFIEFTHLIQNVIDRKPLSKVELEITYQSLYDQRNYLAEVLGLSWLKKYKKAFKKNNEEISLMKKNLKGAVGIKKGLIPSDSSSAEETIESGEANQDDIPYFLKNFCPSSQDEDLQPLRQLKRRKIIELISDEDDDDDDDEESHKLIQELLAEEAKAKSLSLQQERESMEMAIRLQREFDEKDKLLSKQQEESNKPTCNICYSAVEFADVHPLTCGHIFHPECIGQHLEAKTEEKSFPIKCLEHKCDTELTDDEIKEFCDKELYSKIQKFQLEIFLEQNCEIFNRCPTPDCEFIFEWNASKEDSNFKCALCSKTYCIMCRVEWHEGLSCRDYRELKGYPPEDRAFYKFIKGTRFKQCPQCKFWVEKSSGCNHMTCRCGYQFCYRCGGKYRHCAC</sequence>
<comment type="pathway">
    <text evidence="3">Protein modification; protein ubiquitination.</text>
</comment>
<keyword evidence="6" id="KW-0812">Transmembrane</keyword>
<evidence type="ECO:0000256" key="2">
    <source>
        <dbReference type="ARBA" id="ARBA00004167"/>
    </source>
</evidence>